<dbReference type="HOGENOM" id="CLU_209893_0_0_9"/>
<reference evidence="1 2" key="1">
    <citation type="submission" date="2011-02" db="EMBL/GenBank/DDBJ databases">
        <authorList>
            <person name="Stanhope M.J."/>
            <person name="Durkin A.S."/>
            <person name="Hostetler J."/>
            <person name="Kim M."/>
            <person name="Radune D."/>
            <person name="Singh I."/>
            <person name="Town C.D."/>
        </authorList>
    </citation>
    <scope>NUCLEOTIDE SEQUENCE [LARGE SCALE GENOMIC DNA]</scope>
    <source>
        <strain evidence="1 2">NCFD 2020</strain>
    </source>
</reference>
<name>F1YY71_9STRE</name>
<sequence length="60" mass="7279">MKIKVFYQRHKEKMNEFEARVNEFMTDKQVIDVKYQEAITGDYENLTTLLSIMVMYHESN</sequence>
<dbReference type="RefSeq" id="WP_003105758.1">
    <property type="nucleotide sequence ID" value="NZ_AEUT02000001.1"/>
</dbReference>
<evidence type="ECO:0000313" key="2">
    <source>
        <dbReference type="Proteomes" id="UP000003732"/>
    </source>
</evidence>
<dbReference type="EMBL" id="AEUT02000001">
    <property type="protein sequence ID" value="EGE54928.1"/>
    <property type="molecule type" value="Genomic_DNA"/>
</dbReference>
<dbReference type="GeneID" id="61421100"/>
<evidence type="ECO:0000313" key="1">
    <source>
        <dbReference type="EMBL" id="EGE54928.1"/>
    </source>
</evidence>
<organism evidence="1 2">
    <name type="scientific">Streptococcus parauberis NCFD 2020</name>
    <dbReference type="NCBI Taxonomy" id="873447"/>
    <lineage>
        <taxon>Bacteria</taxon>
        <taxon>Bacillati</taxon>
        <taxon>Bacillota</taxon>
        <taxon>Bacilli</taxon>
        <taxon>Lactobacillales</taxon>
        <taxon>Streptococcaceae</taxon>
        <taxon>Streptococcus</taxon>
    </lineage>
</organism>
<dbReference type="AlphaFoldDB" id="F1YY71"/>
<comment type="caution">
    <text evidence="1">The sequence shown here is derived from an EMBL/GenBank/DDBJ whole genome shotgun (WGS) entry which is preliminary data.</text>
</comment>
<dbReference type="Pfam" id="PF10957">
    <property type="entry name" value="Spore_Cse60"/>
    <property type="match status" value="1"/>
</dbReference>
<protein>
    <recommendedName>
        <fullName evidence="3">Sporulation protein Cse60</fullName>
    </recommendedName>
</protein>
<evidence type="ECO:0008006" key="3">
    <source>
        <dbReference type="Google" id="ProtNLM"/>
    </source>
</evidence>
<proteinExistence type="predicted"/>
<dbReference type="Proteomes" id="UP000003732">
    <property type="component" value="Unassembled WGS sequence"/>
</dbReference>
<gene>
    <name evidence="1" type="ORF">SPB_1472</name>
</gene>
<accession>F1YY71</accession>
<dbReference type="InterPro" id="IPR020296">
    <property type="entry name" value="Spore_Cse60"/>
</dbReference>